<evidence type="ECO:0000313" key="1">
    <source>
        <dbReference type="EMBL" id="SPR98342.1"/>
    </source>
</evidence>
<dbReference type="EMBL" id="OVTA01000017">
    <property type="protein sequence ID" value="SPR98342.1"/>
    <property type="molecule type" value="Genomic_DNA"/>
</dbReference>
<organism evidence="1 2">
    <name type="scientific">Cupriavidus taiwanensis</name>
    <dbReference type="NCBI Taxonomy" id="164546"/>
    <lineage>
        <taxon>Bacteria</taxon>
        <taxon>Pseudomonadati</taxon>
        <taxon>Pseudomonadota</taxon>
        <taxon>Betaproteobacteria</taxon>
        <taxon>Burkholderiales</taxon>
        <taxon>Burkholderiaceae</taxon>
        <taxon>Cupriavidus</taxon>
    </lineage>
</organism>
<name>A0A375J140_9BURK</name>
<proteinExistence type="predicted"/>
<protein>
    <submittedName>
        <fullName evidence="1">Uncharacterized protein</fullName>
    </submittedName>
</protein>
<gene>
    <name evidence="1" type="ORF">CBM2634_A240164</name>
</gene>
<sequence>MESKALAMGYPDHTMPVAKAPKGGDLLRARRLGAVQYAGAGGFPRIAVACALLEQFMLEVPGRQYRRFVMPHRTKKQRRS</sequence>
<accession>A0A375J140</accession>
<dbReference type="Proteomes" id="UP000256805">
    <property type="component" value="Unassembled WGS sequence"/>
</dbReference>
<dbReference type="AlphaFoldDB" id="A0A375J140"/>
<reference evidence="1 2" key="1">
    <citation type="submission" date="2018-01" db="EMBL/GenBank/DDBJ databases">
        <authorList>
            <person name="Gaut B.S."/>
            <person name="Morton B.R."/>
            <person name="Clegg M.T."/>
            <person name="Duvall M.R."/>
        </authorList>
    </citation>
    <scope>NUCLEOTIDE SEQUENCE [LARGE SCALE GENOMIC DNA]</scope>
    <source>
        <strain evidence="1">Cupriavidus taiwanensis cmp 52</strain>
    </source>
</reference>
<evidence type="ECO:0000313" key="2">
    <source>
        <dbReference type="Proteomes" id="UP000256805"/>
    </source>
</evidence>